<proteinExistence type="predicted"/>
<evidence type="ECO:0000313" key="3">
    <source>
        <dbReference type="Proteomes" id="UP001597277"/>
    </source>
</evidence>
<dbReference type="SUPFAM" id="SSF53597">
    <property type="entry name" value="Dihydrofolate reductase-like"/>
    <property type="match status" value="1"/>
</dbReference>
<accession>A0ABW4L538</accession>
<organism evidence="2 3">
    <name type="scientific">Georgenia deserti</name>
    <dbReference type="NCBI Taxonomy" id="2093781"/>
    <lineage>
        <taxon>Bacteria</taxon>
        <taxon>Bacillati</taxon>
        <taxon>Actinomycetota</taxon>
        <taxon>Actinomycetes</taxon>
        <taxon>Micrococcales</taxon>
        <taxon>Bogoriellaceae</taxon>
        <taxon>Georgenia</taxon>
    </lineage>
</organism>
<dbReference type="InterPro" id="IPR024072">
    <property type="entry name" value="DHFR-like_dom_sf"/>
</dbReference>
<evidence type="ECO:0000313" key="2">
    <source>
        <dbReference type="EMBL" id="MFD1718279.1"/>
    </source>
</evidence>
<dbReference type="Pfam" id="PF01872">
    <property type="entry name" value="RibD_C"/>
    <property type="match status" value="1"/>
</dbReference>
<sequence>MTTLTADLFVSIDGWAGSERSPGYFGYVGPDLETWIRAESDKPQHVLMGRRTYEILASLPEEHRDEDYHRTTALPITVFSRTLTSVAWPKTSVEGRDLVGRVHELKATSPTPLRTIGSLSVVRQLLAAGVVDHLRLMLFPLLVGTEGRESAFVDLLPADLALVDQRVLDGRIVLLDYAPTGHPIPRV</sequence>
<name>A0ABW4L538_9MICO</name>
<dbReference type="RefSeq" id="WP_388006257.1">
    <property type="nucleotide sequence ID" value="NZ_JBHUEE010000005.1"/>
</dbReference>
<reference evidence="3" key="1">
    <citation type="journal article" date="2019" name="Int. J. Syst. Evol. Microbiol.">
        <title>The Global Catalogue of Microorganisms (GCM) 10K type strain sequencing project: providing services to taxonomists for standard genome sequencing and annotation.</title>
        <authorList>
            <consortium name="The Broad Institute Genomics Platform"/>
            <consortium name="The Broad Institute Genome Sequencing Center for Infectious Disease"/>
            <person name="Wu L."/>
            <person name="Ma J."/>
        </authorList>
    </citation>
    <scope>NUCLEOTIDE SEQUENCE [LARGE SCALE GENOMIC DNA]</scope>
    <source>
        <strain evidence="3">JCM 17130</strain>
    </source>
</reference>
<dbReference type="Gene3D" id="3.40.430.10">
    <property type="entry name" value="Dihydrofolate Reductase, subunit A"/>
    <property type="match status" value="1"/>
</dbReference>
<protein>
    <submittedName>
        <fullName evidence="2">Dihydrofolate reductase family protein</fullName>
    </submittedName>
</protein>
<dbReference type="Proteomes" id="UP001597277">
    <property type="component" value="Unassembled WGS sequence"/>
</dbReference>
<gene>
    <name evidence="2" type="ORF">ACFSE6_10560</name>
</gene>
<dbReference type="InterPro" id="IPR002734">
    <property type="entry name" value="RibDG_C"/>
</dbReference>
<keyword evidence="3" id="KW-1185">Reference proteome</keyword>
<evidence type="ECO:0000259" key="1">
    <source>
        <dbReference type="Pfam" id="PF01872"/>
    </source>
</evidence>
<feature type="domain" description="Bacterial bifunctional deaminase-reductase C-terminal" evidence="1">
    <location>
        <begin position="3"/>
        <end position="162"/>
    </location>
</feature>
<comment type="caution">
    <text evidence="2">The sequence shown here is derived from an EMBL/GenBank/DDBJ whole genome shotgun (WGS) entry which is preliminary data.</text>
</comment>
<dbReference type="EMBL" id="JBHUEE010000005">
    <property type="protein sequence ID" value="MFD1718279.1"/>
    <property type="molecule type" value="Genomic_DNA"/>
</dbReference>